<dbReference type="InterPro" id="IPR017441">
    <property type="entry name" value="Protein_kinase_ATP_BS"/>
</dbReference>
<dbReference type="CDD" id="cd14066">
    <property type="entry name" value="STKc_IRAK"/>
    <property type="match status" value="1"/>
</dbReference>
<keyword evidence="5 14" id="KW-0812">Transmembrane</keyword>
<gene>
    <name evidence="16" type="ORF">CSSPTR1EN2_LOCUS8358</name>
</gene>
<dbReference type="PROSITE" id="PS00107">
    <property type="entry name" value="PROTEIN_KINASE_ATP"/>
    <property type="match status" value="1"/>
</dbReference>
<dbReference type="PROSITE" id="PS00108">
    <property type="entry name" value="PROTEIN_KINASE_ST"/>
    <property type="match status" value="1"/>
</dbReference>
<evidence type="ECO:0000256" key="9">
    <source>
        <dbReference type="ARBA" id="ARBA00022777"/>
    </source>
</evidence>
<name>A0ABP0TWJ8_9BRYO</name>
<dbReference type="PANTHER" id="PTHR27007">
    <property type="match status" value="1"/>
</dbReference>
<dbReference type="SUPFAM" id="SSF56112">
    <property type="entry name" value="Protein kinase-like (PK-like)"/>
    <property type="match status" value="1"/>
</dbReference>
<evidence type="ECO:0000256" key="7">
    <source>
        <dbReference type="ARBA" id="ARBA00022734"/>
    </source>
</evidence>
<evidence type="ECO:0000256" key="1">
    <source>
        <dbReference type="ARBA" id="ARBA00004479"/>
    </source>
</evidence>
<evidence type="ECO:0000256" key="10">
    <source>
        <dbReference type="ARBA" id="ARBA00022840"/>
    </source>
</evidence>
<dbReference type="InterPro" id="IPR000719">
    <property type="entry name" value="Prot_kinase_dom"/>
</dbReference>
<dbReference type="SUPFAM" id="SSF49899">
    <property type="entry name" value="Concanavalin A-like lectins/glucanases"/>
    <property type="match status" value="1"/>
</dbReference>
<evidence type="ECO:0000256" key="6">
    <source>
        <dbReference type="ARBA" id="ARBA00022729"/>
    </source>
</evidence>
<evidence type="ECO:0000256" key="12">
    <source>
        <dbReference type="ARBA" id="ARBA00023136"/>
    </source>
</evidence>
<keyword evidence="8 13" id="KW-0547">Nucleotide-binding</keyword>
<dbReference type="InterPro" id="IPR008271">
    <property type="entry name" value="Ser/Thr_kinase_AS"/>
</dbReference>
<evidence type="ECO:0000256" key="5">
    <source>
        <dbReference type="ARBA" id="ARBA00022692"/>
    </source>
</evidence>
<evidence type="ECO:0000256" key="13">
    <source>
        <dbReference type="PROSITE-ProRule" id="PRU10141"/>
    </source>
</evidence>
<keyword evidence="9" id="KW-0418">Kinase</keyword>
<evidence type="ECO:0000313" key="17">
    <source>
        <dbReference type="Proteomes" id="UP001497512"/>
    </source>
</evidence>
<evidence type="ECO:0000256" key="14">
    <source>
        <dbReference type="SAM" id="Phobius"/>
    </source>
</evidence>
<feature type="transmembrane region" description="Helical" evidence="14">
    <location>
        <begin position="6"/>
        <end position="23"/>
    </location>
</feature>
<feature type="domain" description="Protein kinase" evidence="15">
    <location>
        <begin position="341"/>
        <end position="622"/>
    </location>
</feature>
<organism evidence="16 17">
    <name type="scientific">Sphagnum troendelagicum</name>
    <dbReference type="NCBI Taxonomy" id="128251"/>
    <lineage>
        <taxon>Eukaryota</taxon>
        <taxon>Viridiplantae</taxon>
        <taxon>Streptophyta</taxon>
        <taxon>Embryophyta</taxon>
        <taxon>Bryophyta</taxon>
        <taxon>Sphagnophytina</taxon>
        <taxon>Sphagnopsida</taxon>
        <taxon>Sphagnales</taxon>
        <taxon>Sphagnaceae</taxon>
        <taxon>Sphagnum</taxon>
    </lineage>
</organism>
<dbReference type="Gene3D" id="2.60.120.200">
    <property type="match status" value="1"/>
</dbReference>
<dbReference type="Gene3D" id="3.30.200.20">
    <property type="entry name" value="Phosphorylase Kinase, domain 1"/>
    <property type="match status" value="1"/>
</dbReference>
<keyword evidence="12 14" id="KW-0472">Membrane</keyword>
<dbReference type="Gene3D" id="1.10.510.10">
    <property type="entry name" value="Transferase(Phosphotransferase) domain 1"/>
    <property type="match status" value="1"/>
</dbReference>
<dbReference type="InterPro" id="IPR011009">
    <property type="entry name" value="Kinase-like_dom_sf"/>
</dbReference>
<evidence type="ECO:0000256" key="2">
    <source>
        <dbReference type="ARBA" id="ARBA00008536"/>
    </source>
</evidence>
<keyword evidence="4" id="KW-0808">Transferase</keyword>
<evidence type="ECO:0000256" key="8">
    <source>
        <dbReference type="ARBA" id="ARBA00022741"/>
    </source>
</evidence>
<sequence length="671" mass="72966">MVLSSFGVFMMFIFCPIFFSPWFPSNFLTLFDILHYCLENMCLLGSSFIRQGDLELTLDSTVLPVTFSVGRALYNNMVRLRDPASNTVASFQSVFGFSIQSLTGVAAGDGLAFIIVPDDSSIGSYGGWLGVLNTTTLGNPSSRTFAVEFDTYDNPKFQDLNSNHVGIDIDTMVSSVSVDAWAGAGINLSEGANLTAWIDYDAGMKLLEVRLMQNSLQKPSSPLLNATVDFSQLFDEYMYVGFSAATGSLVEVHTVYSWNFTATGLPPVEVLVTGFCIGVGGLLTLSLAVGLCVVVQRKLLRRMEFCSALAPSYYDHDSGSGLISGPRKFTYKELSLATKDFSSQRLLGMGGSGSVYKGVMPDDGAMVAVKCISGDSKGKKEFLVELSIISKLRHRNLVPLQGWCHGKGQLLLVYDYMPNGSLDKLLFANPEECVLCWERRSKIVIGIAAALTYLHEECEQRVLHRDVKASNVMLDASFNARLGDFGLARLSEHNKSPETTEIVGTFGYMAPESTRVGTLTEKSDVFSFGAVTLEIVCGRRPIQRGAATPPDEIVLVDWVWGLHQKQKLLQAVDPRLGAQHNAEEVTKFLLVGLLCSHPDPDARPTMRHVMQILSEDAPLPVVPSSKPVPTYLATDPSIRLHDIITVKTTCSSSCPTSSAPLLSGVSLSGKA</sequence>
<comment type="subcellular location">
    <subcellularLocation>
        <location evidence="1">Membrane</location>
        <topology evidence="1">Single-pass type I membrane protein</topology>
    </subcellularLocation>
</comment>
<keyword evidence="10 13" id="KW-0067">ATP-binding</keyword>
<evidence type="ECO:0000256" key="11">
    <source>
        <dbReference type="ARBA" id="ARBA00022989"/>
    </source>
</evidence>
<evidence type="ECO:0000259" key="15">
    <source>
        <dbReference type="PROSITE" id="PS50011"/>
    </source>
</evidence>
<keyword evidence="17" id="KW-1185">Reference proteome</keyword>
<dbReference type="CDD" id="cd06899">
    <property type="entry name" value="lectin_legume_LecRK_Arcelin_ConA"/>
    <property type="match status" value="1"/>
</dbReference>
<keyword evidence="11 14" id="KW-1133">Transmembrane helix</keyword>
<dbReference type="PROSITE" id="PS50011">
    <property type="entry name" value="PROTEIN_KINASE_DOM"/>
    <property type="match status" value="1"/>
</dbReference>
<dbReference type="InterPro" id="IPR050528">
    <property type="entry name" value="L-type_Lectin-RKs"/>
</dbReference>
<keyword evidence="7" id="KW-0430">Lectin</keyword>
<dbReference type="SMART" id="SM00220">
    <property type="entry name" value="S_TKc"/>
    <property type="match status" value="1"/>
</dbReference>
<evidence type="ECO:0000256" key="3">
    <source>
        <dbReference type="ARBA" id="ARBA00010217"/>
    </source>
</evidence>
<dbReference type="EMBL" id="OZ019907">
    <property type="protein sequence ID" value="CAK9206457.1"/>
    <property type="molecule type" value="Genomic_DNA"/>
</dbReference>
<keyword evidence="6" id="KW-0732">Signal</keyword>
<dbReference type="Pfam" id="PF00139">
    <property type="entry name" value="Lectin_legB"/>
    <property type="match status" value="1"/>
</dbReference>
<dbReference type="InterPro" id="IPR013320">
    <property type="entry name" value="ConA-like_dom_sf"/>
</dbReference>
<dbReference type="InterPro" id="IPR001220">
    <property type="entry name" value="Legume_lectin_dom"/>
</dbReference>
<comment type="similarity">
    <text evidence="3">In the C-terminal section; belongs to the protein kinase superfamily. Ser/Thr protein kinase family.</text>
</comment>
<evidence type="ECO:0000256" key="4">
    <source>
        <dbReference type="ARBA" id="ARBA00022679"/>
    </source>
</evidence>
<protein>
    <recommendedName>
        <fullName evidence="15">Protein kinase domain-containing protein</fullName>
    </recommendedName>
</protein>
<comment type="similarity">
    <text evidence="2">In the N-terminal section; belongs to the leguminous lectin family.</text>
</comment>
<accession>A0ABP0TWJ8</accession>
<proteinExistence type="inferred from homology"/>
<feature type="binding site" evidence="13">
    <location>
        <position position="370"/>
    </location>
    <ligand>
        <name>ATP</name>
        <dbReference type="ChEBI" id="CHEBI:30616"/>
    </ligand>
</feature>
<evidence type="ECO:0000313" key="16">
    <source>
        <dbReference type="EMBL" id="CAK9206457.1"/>
    </source>
</evidence>
<dbReference type="Pfam" id="PF00069">
    <property type="entry name" value="Pkinase"/>
    <property type="match status" value="1"/>
</dbReference>
<reference evidence="16" key="1">
    <citation type="submission" date="2024-02" db="EMBL/GenBank/DDBJ databases">
        <authorList>
            <consortium name="ELIXIR-Norway"/>
            <consortium name="Elixir Norway"/>
        </authorList>
    </citation>
    <scope>NUCLEOTIDE SEQUENCE</scope>
</reference>
<dbReference type="Proteomes" id="UP001497512">
    <property type="component" value="Chromosome 15"/>
</dbReference>